<organism evidence="2 3">
    <name type="scientific">Paxillus involutus ATCC 200175</name>
    <dbReference type="NCBI Taxonomy" id="664439"/>
    <lineage>
        <taxon>Eukaryota</taxon>
        <taxon>Fungi</taxon>
        <taxon>Dikarya</taxon>
        <taxon>Basidiomycota</taxon>
        <taxon>Agaricomycotina</taxon>
        <taxon>Agaricomycetes</taxon>
        <taxon>Agaricomycetidae</taxon>
        <taxon>Boletales</taxon>
        <taxon>Paxilineae</taxon>
        <taxon>Paxillaceae</taxon>
        <taxon>Paxillus</taxon>
    </lineage>
</organism>
<evidence type="ECO:0000313" key="2">
    <source>
        <dbReference type="EMBL" id="KIJ13790.1"/>
    </source>
</evidence>
<feature type="signal peptide" evidence="1">
    <location>
        <begin position="1"/>
        <end position="17"/>
    </location>
</feature>
<dbReference type="Proteomes" id="UP000053647">
    <property type="component" value="Unassembled WGS sequence"/>
</dbReference>
<dbReference type="HOGENOM" id="CLU_1825889_0_0_1"/>
<sequence length="141" mass="15592">MTLLSLKLVVVVLRIRALPSTPTIQVGGRYHPLRQAKNITEAFQTTPVHNEGILTLDRGTHGFGGMSNVWKNGVELVAFEMMVMTCPSWPSDADFWNVFAQRSLPSSSGAGFLPNQHLRHRKTTSVTGEFALCVLRSSRRG</sequence>
<dbReference type="AlphaFoldDB" id="A0A0C9TDW9"/>
<keyword evidence="1" id="KW-0732">Signal</keyword>
<proteinExistence type="predicted"/>
<feature type="chain" id="PRO_5002204191" evidence="1">
    <location>
        <begin position="18"/>
        <end position="141"/>
    </location>
</feature>
<name>A0A0C9TDW9_PAXIN</name>
<protein>
    <submittedName>
        <fullName evidence="2">Uncharacterized protein</fullName>
    </submittedName>
</protein>
<reference evidence="2 3" key="1">
    <citation type="submission" date="2014-06" db="EMBL/GenBank/DDBJ databases">
        <authorList>
            <consortium name="DOE Joint Genome Institute"/>
            <person name="Kuo A."/>
            <person name="Kohler A."/>
            <person name="Nagy L.G."/>
            <person name="Floudas D."/>
            <person name="Copeland A."/>
            <person name="Barry K.W."/>
            <person name="Cichocki N."/>
            <person name="Veneault-Fourrey C."/>
            <person name="LaButti K."/>
            <person name="Lindquist E.A."/>
            <person name="Lipzen A."/>
            <person name="Lundell T."/>
            <person name="Morin E."/>
            <person name="Murat C."/>
            <person name="Sun H."/>
            <person name="Tunlid A."/>
            <person name="Henrissat B."/>
            <person name="Grigoriev I.V."/>
            <person name="Hibbett D.S."/>
            <person name="Martin F."/>
            <person name="Nordberg H.P."/>
            <person name="Cantor M.N."/>
            <person name="Hua S.X."/>
        </authorList>
    </citation>
    <scope>NUCLEOTIDE SEQUENCE [LARGE SCALE GENOMIC DNA]</scope>
    <source>
        <strain evidence="2 3">ATCC 200175</strain>
    </source>
</reference>
<reference evidence="3" key="2">
    <citation type="submission" date="2015-01" db="EMBL/GenBank/DDBJ databases">
        <title>Evolutionary Origins and Diversification of the Mycorrhizal Mutualists.</title>
        <authorList>
            <consortium name="DOE Joint Genome Institute"/>
            <consortium name="Mycorrhizal Genomics Consortium"/>
            <person name="Kohler A."/>
            <person name="Kuo A."/>
            <person name="Nagy L.G."/>
            <person name="Floudas D."/>
            <person name="Copeland A."/>
            <person name="Barry K.W."/>
            <person name="Cichocki N."/>
            <person name="Veneault-Fourrey C."/>
            <person name="LaButti K."/>
            <person name="Lindquist E.A."/>
            <person name="Lipzen A."/>
            <person name="Lundell T."/>
            <person name="Morin E."/>
            <person name="Murat C."/>
            <person name="Riley R."/>
            <person name="Ohm R."/>
            <person name="Sun H."/>
            <person name="Tunlid A."/>
            <person name="Henrissat B."/>
            <person name="Grigoriev I.V."/>
            <person name="Hibbett D.S."/>
            <person name="Martin F."/>
        </authorList>
    </citation>
    <scope>NUCLEOTIDE SEQUENCE [LARGE SCALE GENOMIC DNA]</scope>
    <source>
        <strain evidence="3">ATCC 200175</strain>
    </source>
</reference>
<gene>
    <name evidence="2" type="ORF">PAXINDRAFT_13338</name>
</gene>
<evidence type="ECO:0000313" key="3">
    <source>
        <dbReference type="Proteomes" id="UP000053647"/>
    </source>
</evidence>
<accession>A0A0C9TDW9</accession>
<evidence type="ECO:0000256" key="1">
    <source>
        <dbReference type="SAM" id="SignalP"/>
    </source>
</evidence>
<keyword evidence="3" id="KW-1185">Reference proteome</keyword>
<dbReference type="EMBL" id="KN819348">
    <property type="protein sequence ID" value="KIJ13790.1"/>
    <property type="molecule type" value="Genomic_DNA"/>
</dbReference>